<gene>
    <name evidence="2" type="ORF">Rrhod_1321</name>
</gene>
<name>R7WPZ0_9NOCA</name>
<keyword evidence="3" id="KW-1185">Reference proteome</keyword>
<dbReference type="Proteomes" id="UP000013525">
    <property type="component" value="Unassembled WGS sequence"/>
</dbReference>
<comment type="caution">
    <text evidence="2">The sequence shown here is derived from an EMBL/GenBank/DDBJ whole genome shotgun (WGS) entry which is preliminary data.</text>
</comment>
<dbReference type="eggNOG" id="COG1540">
    <property type="taxonomic scope" value="Bacteria"/>
</dbReference>
<evidence type="ECO:0000313" key="2">
    <source>
        <dbReference type="EMBL" id="EOM77368.1"/>
    </source>
</evidence>
<reference evidence="2 3" key="1">
    <citation type="journal article" date="2013" name="Genome Announc.">
        <title>Draft Genome Sequence of Rhodococcus rhodnii Strain LMG5362, a Symbiont of Rhodnius prolixus (Hemiptera, Reduviidae, Triatominae), the Principle Vector of Trypanosoma cruzi.</title>
        <authorList>
            <person name="Pachebat J.A."/>
            <person name="van Keulen G."/>
            <person name="Whitten M.M."/>
            <person name="Girdwood S."/>
            <person name="Del Sol R."/>
            <person name="Dyson P.J."/>
            <person name="Facey P.D."/>
        </authorList>
    </citation>
    <scope>NUCLEOTIDE SEQUENCE [LARGE SCALE GENOMIC DNA]</scope>
    <source>
        <strain evidence="2 3">LMG 5362</strain>
    </source>
</reference>
<evidence type="ECO:0008006" key="4">
    <source>
        <dbReference type="Google" id="ProtNLM"/>
    </source>
</evidence>
<dbReference type="AlphaFoldDB" id="R7WPZ0"/>
<protein>
    <recommendedName>
        <fullName evidence="4">Di-and tripeptidase</fullName>
    </recommendedName>
</protein>
<dbReference type="RefSeq" id="WP_010837385.1">
    <property type="nucleotide sequence ID" value="NZ_APMY01000043.1"/>
</dbReference>
<dbReference type="PATRIC" id="fig|1273125.3.peg.1275"/>
<evidence type="ECO:0000256" key="1">
    <source>
        <dbReference type="SAM" id="MobiDB-lite"/>
    </source>
</evidence>
<sequence>MADNSGRIEKLVNSALDGACRVQAPTVRKQVWRLRRAHPDETPEQIIERMRSMFLTAVTGSGGAVGATAAVPGVGTVASLAAVGAESAFFLEAAALYTLGVATVHGIRIDDDDKRRALVLSVVLGEAGMEIVQRTTGSKSRYWARALEGRIPAPVMKTLDNSLVRKFATSFAAKRGALVFGKVLPAGIGAAIGSVGNRALGHRVVKNAHDAFGPPPAQWTDTPGDPAPTS</sequence>
<evidence type="ECO:0000313" key="3">
    <source>
        <dbReference type="Proteomes" id="UP000013525"/>
    </source>
</evidence>
<feature type="region of interest" description="Disordered" evidence="1">
    <location>
        <begin position="209"/>
        <end position="230"/>
    </location>
</feature>
<accession>R7WPZ0</accession>
<proteinExistence type="predicted"/>
<organism evidence="2 3">
    <name type="scientific">Rhodococcus rhodnii LMG 5362</name>
    <dbReference type="NCBI Taxonomy" id="1273125"/>
    <lineage>
        <taxon>Bacteria</taxon>
        <taxon>Bacillati</taxon>
        <taxon>Actinomycetota</taxon>
        <taxon>Actinomycetes</taxon>
        <taxon>Mycobacteriales</taxon>
        <taxon>Nocardiaceae</taxon>
        <taxon>Rhodococcus</taxon>
    </lineage>
</organism>
<dbReference type="EMBL" id="APMY01000043">
    <property type="protein sequence ID" value="EOM77368.1"/>
    <property type="molecule type" value="Genomic_DNA"/>
</dbReference>